<keyword evidence="10" id="KW-0186">Copper</keyword>
<keyword evidence="4 10" id="KW-0812">Transmembrane</keyword>
<comment type="subcellular location">
    <subcellularLocation>
        <location evidence="1">Cell membrane</location>
        <topology evidence="1">Lipid-anchor</topology>
        <topology evidence="1">GPI-anchor</topology>
    </subcellularLocation>
    <subcellularLocation>
        <location evidence="10">Membrane</location>
        <topology evidence="10">Multi-pass membrane protein</topology>
    </subcellularLocation>
</comment>
<dbReference type="PANTHER" id="PTHR34992">
    <property type="entry name" value="HYPHAL ANASTAMOSIS-7 PROTEIN"/>
    <property type="match status" value="1"/>
</dbReference>
<dbReference type="VEuPathDB" id="FungiDB:AO090120000175"/>
<dbReference type="eggNOG" id="ENOG502S92W">
    <property type="taxonomic scope" value="Eukaryota"/>
</dbReference>
<evidence type="ECO:0000259" key="12">
    <source>
        <dbReference type="Pfam" id="PF20238"/>
    </source>
</evidence>
<accession>A0A1S9D8Z2</accession>
<evidence type="ECO:0000256" key="8">
    <source>
        <dbReference type="ARBA" id="ARBA00023180"/>
    </source>
</evidence>
<feature type="domain" description="Copper acquisition factor BIM1-like" evidence="12">
    <location>
        <begin position="210"/>
        <end position="355"/>
    </location>
</feature>
<evidence type="ECO:0000256" key="5">
    <source>
        <dbReference type="ARBA" id="ARBA00022729"/>
    </source>
</evidence>
<sequence length="424" mass="44162">MDMSSMDHSSSSSSSSSSSMTMSMAMVFVNAQDTPLFSNQWTPSSSGAYAGTCIFLIILSIIGRLLVAFKGVMEQHWLNAHLNRRYVAVAGKSTEAGRIDADPDAKVASLVSAQGVEESVKVVRRATHEPLPFRFSVDLPRAFLFLLITGVSYLLMLAVMTMNIGYFCSVLGGAFLGELAVGRSSLLVLISTATMKLSILSLASLAPLVSAHFKLNYPTSRGFDEDKMSQFPCSGLSQSSERTKVSLSAGDFPVALTMGHSQTAVEVLLALGNDPGTNFNITLHPTFRVEGLGAFCLPNVTFDESIVGVKLTDGMNATLQVQSNGDPSGGLYACADIQFTDVDYSAPSSCSNNTGVKATSFTGDAAKRNANESTADGEAQSGSSSSSTSSSSTGSATSTAGAVALETAAWGMLGAAVVGGMAIL</sequence>
<feature type="compositionally biased region" description="Low complexity" evidence="11">
    <location>
        <begin position="381"/>
        <end position="396"/>
    </location>
</feature>
<protein>
    <recommendedName>
        <fullName evidence="10">Copper transport protein</fullName>
    </recommendedName>
</protein>
<keyword evidence="9" id="KW-0449">Lipoprotein</keyword>
<dbReference type="GO" id="GO:0005375">
    <property type="term" value="F:copper ion transmembrane transporter activity"/>
    <property type="evidence" value="ECO:0007669"/>
    <property type="project" value="UniProtKB-UniRule"/>
</dbReference>
<dbReference type="GO" id="GO:0005886">
    <property type="term" value="C:plasma membrane"/>
    <property type="evidence" value="ECO:0007669"/>
    <property type="project" value="UniProtKB-SubCell"/>
</dbReference>
<keyword evidence="7 10" id="KW-0472">Membrane</keyword>
<feature type="transmembrane region" description="Helical" evidence="10">
    <location>
        <begin position="47"/>
        <end position="67"/>
    </location>
</feature>
<feature type="region of interest" description="Disordered" evidence="11">
    <location>
        <begin position="370"/>
        <end position="396"/>
    </location>
</feature>
<evidence type="ECO:0000256" key="2">
    <source>
        <dbReference type="ARBA" id="ARBA00022475"/>
    </source>
</evidence>
<dbReference type="InterPro" id="IPR046936">
    <property type="entry name" value="BIM1-like"/>
</dbReference>
<keyword evidence="10" id="KW-0813">Transport</keyword>
<comment type="similarity">
    <text evidence="10">Belongs to the copper transporter (Ctr) (TC 1.A.56) family. SLC31A subfamily.</text>
</comment>
<dbReference type="Pfam" id="PF20238">
    <property type="entry name" value="BIM1-like_dom"/>
    <property type="match status" value="1"/>
</dbReference>
<gene>
    <name evidence="13" type="ORF">OAory_01070690</name>
</gene>
<evidence type="ECO:0000256" key="1">
    <source>
        <dbReference type="ARBA" id="ARBA00004609"/>
    </source>
</evidence>
<dbReference type="Pfam" id="PF04145">
    <property type="entry name" value="Ctr"/>
    <property type="match status" value="1"/>
</dbReference>
<keyword evidence="5" id="KW-0732">Signal</keyword>
<evidence type="ECO:0000256" key="4">
    <source>
        <dbReference type="ARBA" id="ARBA00022692"/>
    </source>
</evidence>
<dbReference type="OrthoDB" id="2146436at2759"/>
<dbReference type="InterPro" id="IPR007274">
    <property type="entry name" value="Cop_transporter"/>
</dbReference>
<keyword evidence="8" id="KW-0325">Glycoprotein</keyword>
<name>A0A1S9D8Z2_ASPOZ</name>
<dbReference type="InterPro" id="IPR046530">
    <property type="entry name" value="BIM1-like_dom"/>
</dbReference>
<feature type="transmembrane region" description="Helical" evidence="10">
    <location>
        <begin position="143"/>
        <end position="166"/>
    </location>
</feature>
<keyword evidence="3" id="KW-0336">GPI-anchor</keyword>
<keyword evidence="2" id="KW-1003">Cell membrane</keyword>
<evidence type="ECO:0000313" key="14">
    <source>
        <dbReference type="Proteomes" id="UP000190312"/>
    </source>
</evidence>
<evidence type="ECO:0000256" key="10">
    <source>
        <dbReference type="RuleBase" id="RU367022"/>
    </source>
</evidence>
<evidence type="ECO:0000256" key="11">
    <source>
        <dbReference type="SAM" id="MobiDB-lite"/>
    </source>
</evidence>
<dbReference type="AlphaFoldDB" id="A0A1S9D8Z2"/>
<evidence type="ECO:0000256" key="3">
    <source>
        <dbReference type="ARBA" id="ARBA00022622"/>
    </source>
</evidence>
<comment type="caution">
    <text evidence="13">The sequence shown here is derived from an EMBL/GenBank/DDBJ whole genome shotgun (WGS) entry which is preliminary data.</text>
</comment>
<proteinExistence type="inferred from homology"/>
<keyword evidence="6 10" id="KW-1133">Transmembrane helix</keyword>
<dbReference type="PANTHER" id="PTHR34992:SF1">
    <property type="entry name" value="COPPER ACQUISITION FACTOR BIM1-LIKE DOMAIN-CONTAINING PROTEIN"/>
    <property type="match status" value="1"/>
</dbReference>
<evidence type="ECO:0000256" key="7">
    <source>
        <dbReference type="ARBA" id="ARBA00023136"/>
    </source>
</evidence>
<dbReference type="VEuPathDB" id="FungiDB:AO090120000174"/>
<dbReference type="EMBL" id="MKZY01000009">
    <property type="protein sequence ID" value="OOO05553.1"/>
    <property type="molecule type" value="Genomic_DNA"/>
</dbReference>
<keyword evidence="10" id="KW-0187">Copper transport</keyword>
<evidence type="ECO:0000256" key="6">
    <source>
        <dbReference type="ARBA" id="ARBA00022989"/>
    </source>
</evidence>
<dbReference type="GO" id="GO:0098552">
    <property type="term" value="C:side of membrane"/>
    <property type="evidence" value="ECO:0007669"/>
    <property type="project" value="UniProtKB-KW"/>
</dbReference>
<dbReference type="Proteomes" id="UP000190312">
    <property type="component" value="Unassembled WGS sequence"/>
</dbReference>
<reference evidence="13 14" key="1">
    <citation type="submission" date="2016-10" db="EMBL/GenBank/DDBJ databases">
        <title>Genome sequencing of Aspergillus oryzae BCC7051.</title>
        <authorList>
            <person name="Thammarongtham C."/>
            <person name="Vorapreeda T."/>
            <person name="Nookaew I."/>
            <person name="Srisuk T."/>
            <person name="Land M."/>
            <person name="Jeennor S."/>
            <person name="Laoteng K."/>
        </authorList>
    </citation>
    <scope>NUCLEOTIDE SEQUENCE [LARGE SCALE GENOMIC DNA]</scope>
    <source>
        <strain evidence="13 14">BCC7051</strain>
    </source>
</reference>
<organism evidence="13 14">
    <name type="scientific">Aspergillus oryzae</name>
    <name type="common">Yellow koji mold</name>
    <dbReference type="NCBI Taxonomy" id="5062"/>
    <lineage>
        <taxon>Eukaryota</taxon>
        <taxon>Fungi</taxon>
        <taxon>Dikarya</taxon>
        <taxon>Ascomycota</taxon>
        <taxon>Pezizomycotina</taxon>
        <taxon>Eurotiomycetes</taxon>
        <taxon>Eurotiomycetidae</taxon>
        <taxon>Eurotiales</taxon>
        <taxon>Aspergillaceae</taxon>
        <taxon>Aspergillus</taxon>
        <taxon>Aspergillus subgen. Circumdati</taxon>
    </lineage>
</organism>
<keyword evidence="10" id="KW-0406">Ion transport</keyword>
<evidence type="ECO:0000313" key="13">
    <source>
        <dbReference type="EMBL" id="OOO05553.1"/>
    </source>
</evidence>
<dbReference type="CDD" id="cd21176">
    <property type="entry name" value="LPMO_auxiliary-like"/>
    <property type="match status" value="1"/>
</dbReference>
<evidence type="ECO:0000256" key="9">
    <source>
        <dbReference type="ARBA" id="ARBA00023288"/>
    </source>
</evidence>